<dbReference type="PANTHER" id="PTHR43031:SF6">
    <property type="entry name" value="THIOSULFATE SULFURTRANSFERASE GLPE"/>
    <property type="match status" value="1"/>
</dbReference>
<comment type="similarity">
    <text evidence="3">Belongs to the GlpE family.</text>
</comment>
<dbReference type="SMART" id="SM00450">
    <property type="entry name" value="RHOD"/>
    <property type="match status" value="1"/>
</dbReference>
<dbReference type="Pfam" id="PF00581">
    <property type="entry name" value="Rhodanese"/>
    <property type="match status" value="1"/>
</dbReference>
<keyword evidence="2 3" id="KW-0808">Transferase</keyword>
<feature type="domain" description="Rhodanese" evidence="4">
    <location>
        <begin position="17"/>
        <end position="105"/>
    </location>
</feature>
<dbReference type="Proteomes" id="UP001165678">
    <property type="component" value="Unassembled WGS sequence"/>
</dbReference>
<dbReference type="InterPro" id="IPR023695">
    <property type="entry name" value="Thiosulf_sulfurTrfase"/>
</dbReference>
<evidence type="ECO:0000256" key="1">
    <source>
        <dbReference type="ARBA" id="ARBA00022490"/>
    </source>
</evidence>
<dbReference type="NCBIfam" id="NF001195">
    <property type="entry name" value="PRK00162.1"/>
    <property type="match status" value="1"/>
</dbReference>
<dbReference type="RefSeq" id="WP_265895313.1">
    <property type="nucleotide sequence ID" value="NZ_JAPIVE010000001.1"/>
</dbReference>
<evidence type="ECO:0000256" key="2">
    <source>
        <dbReference type="ARBA" id="ARBA00022679"/>
    </source>
</evidence>
<comment type="caution">
    <text evidence="5">The sequence shown here is derived from an EMBL/GenBank/DDBJ whole genome shotgun (WGS) entry which is preliminary data.</text>
</comment>
<comment type="catalytic activity">
    <reaction evidence="3">
        <text>thiosulfate + hydrogen cyanide = thiocyanate + sulfite + 2 H(+)</text>
        <dbReference type="Rhea" id="RHEA:16881"/>
        <dbReference type="ChEBI" id="CHEBI:15378"/>
        <dbReference type="ChEBI" id="CHEBI:17359"/>
        <dbReference type="ChEBI" id="CHEBI:18022"/>
        <dbReference type="ChEBI" id="CHEBI:18407"/>
        <dbReference type="ChEBI" id="CHEBI:33542"/>
        <dbReference type="EC" id="2.8.1.1"/>
    </reaction>
</comment>
<keyword evidence="1 3" id="KW-0963">Cytoplasm</keyword>
<proteinExistence type="inferred from homology"/>
<dbReference type="EMBL" id="JAPIVE010000001">
    <property type="protein sequence ID" value="MCX2522872.1"/>
    <property type="molecule type" value="Genomic_DNA"/>
</dbReference>
<dbReference type="GO" id="GO:0004792">
    <property type="term" value="F:thiosulfate-cyanide sulfurtransferase activity"/>
    <property type="evidence" value="ECO:0007669"/>
    <property type="project" value="UniProtKB-UniRule"/>
</dbReference>
<dbReference type="PANTHER" id="PTHR43031">
    <property type="entry name" value="FAD-DEPENDENT OXIDOREDUCTASE"/>
    <property type="match status" value="1"/>
</dbReference>
<evidence type="ECO:0000313" key="6">
    <source>
        <dbReference type="Proteomes" id="UP001165678"/>
    </source>
</evidence>
<dbReference type="CDD" id="cd01444">
    <property type="entry name" value="GlpE_ST"/>
    <property type="match status" value="1"/>
</dbReference>
<dbReference type="HAMAP" id="MF_01009">
    <property type="entry name" value="Thiosulf_sulfurtr"/>
    <property type="match status" value="1"/>
</dbReference>
<dbReference type="InterPro" id="IPR001763">
    <property type="entry name" value="Rhodanese-like_dom"/>
</dbReference>
<accession>A0AA41ZCN0</accession>
<feature type="active site" description="Cysteine persulfide intermediate" evidence="3">
    <location>
        <position position="65"/>
    </location>
</feature>
<comment type="subcellular location">
    <subcellularLocation>
        <location evidence="3">Cytoplasm</location>
    </subcellularLocation>
</comment>
<dbReference type="EC" id="2.8.1.1" evidence="3"/>
<reference evidence="5" key="1">
    <citation type="submission" date="2022-11" db="EMBL/GenBank/DDBJ databases">
        <title>Larsenimonas rhizosphaerae sp. nov., isolated from a tidal mudflat.</title>
        <authorList>
            <person name="Lee S.D."/>
            <person name="Kim I.S."/>
        </authorList>
    </citation>
    <scope>NUCLEOTIDE SEQUENCE</scope>
    <source>
        <strain evidence="5">GH2-1</strain>
    </source>
</reference>
<evidence type="ECO:0000256" key="3">
    <source>
        <dbReference type="HAMAP-Rule" id="MF_01009"/>
    </source>
</evidence>
<dbReference type="InterPro" id="IPR036873">
    <property type="entry name" value="Rhodanese-like_dom_sf"/>
</dbReference>
<evidence type="ECO:0000313" key="5">
    <source>
        <dbReference type="EMBL" id="MCX2522872.1"/>
    </source>
</evidence>
<keyword evidence="6" id="KW-1185">Reference proteome</keyword>
<comment type="function">
    <text evidence="3">Transferase that catalyzes the transfer of sulfur from thiosulfate to thiophilic acceptors such as cyanide or dithiols. May function in a CysM-independent thiosulfate assimilation pathway by catalyzing the conversion of thiosulfate to sulfite, which can then be used for L-cysteine biosynthesis.</text>
</comment>
<organism evidence="5 6">
    <name type="scientific">Larsenimonas rhizosphaerae</name>
    <dbReference type="NCBI Taxonomy" id="2944682"/>
    <lineage>
        <taxon>Bacteria</taxon>
        <taxon>Pseudomonadati</taxon>
        <taxon>Pseudomonadota</taxon>
        <taxon>Gammaproteobacteria</taxon>
        <taxon>Oceanospirillales</taxon>
        <taxon>Halomonadaceae</taxon>
        <taxon>Larsenimonas</taxon>
    </lineage>
</organism>
<sequence>MAFSHLSGETLSQWLATQAEPAIVDIRDPDSFAAGHIPGSHRLDNSTVAGFVADTPADATVVVVCYHGHSSQQAAQWLVGQGFSEVYSLDGGFEQWRHQYPERTAAS</sequence>
<evidence type="ECO:0000259" key="4">
    <source>
        <dbReference type="PROSITE" id="PS50206"/>
    </source>
</evidence>
<dbReference type="GO" id="GO:0005737">
    <property type="term" value="C:cytoplasm"/>
    <property type="evidence" value="ECO:0007669"/>
    <property type="project" value="UniProtKB-SubCell"/>
</dbReference>
<dbReference type="PROSITE" id="PS50206">
    <property type="entry name" value="RHODANESE_3"/>
    <property type="match status" value="1"/>
</dbReference>
<gene>
    <name evidence="3 5" type="primary">glpE</name>
    <name evidence="5" type="ORF">OQ287_01325</name>
</gene>
<dbReference type="Gene3D" id="3.40.250.10">
    <property type="entry name" value="Rhodanese-like domain"/>
    <property type="match status" value="1"/>
</dbReference>
<protein>
    <recommendedName>
        <fullName evidence="3">Thiosulfate sulfurtransferase GlpE</fullName>
        <ecNumber evidence="3">2.8.1.1</ecNumber>
    </recommendedName>
</protein>
<name>A0AA41ZCN0_9GAMM</name>
<comment type="catalytic activity">
    <reaction evidence="3">
        <text>thiosulfate + [thioredoxin]-dithiol = [thioredoxin]-disulfide + hydrogen sulfide + sulfite + 2 H(+)</text>
        <dbReference type="Rhea" id="RHEA:83859"/>
        <dbReference type="Rhea" id="RHEA-COMP:10698"/>
        <dbReference type="Rhea" id="RHEA-COMP:10700"/>
        <dbReference type="ChEBI" id="CHEBI:15378"/>
        <dbReference type="ChEBI" id="CHEBI:17359"/>
        <dbReference type="ChEBI" id="CHEBI:29919"/>
        <dbReference type="ChEBI" id="CHEBI:29950"/>
        <dbReference type="ChEBI" id="CHEBI:33542"/>
        <dbReference type="ChEBI" id="CHEBI:50058"/>
    </reaction>
</comment>
<dbReference type="InterPro" id="IPR050229">
    <property type="entry name" value="GlpE_sulfurtransferase"/>
</dbReference>
<dbReference type="AlphaFoldDB" id="A0AA41ZCN0"/>
<dbReference type="SUPFAM" id="SSF52821">
    <property type="entry name" value="Rhodanese/Cell cycle control phosphatase"/>
    <property type="match status" value="1"/>
</dbReference>